<dbReference type="AlphaFoldDB" id="Q17CC9"/>
<evidence type="ECO:0000259" key="2">
    <source>
        <dbReference type="Pfam" id="PF16064"/>
    </source>
</evidence>
<feature type="domain" description="DUF4806" evidence="2">
    <location>
        <begin position="122"/>
        <end position="211"/>
    </location>
</feature>
<proteinExistence type="predicted"/>
<evidence type="ECO:0000313" key="4">
    <source>
        <dbReference type="Proteomes" id="UP000682892"/>
    </source>
</evidence>
<accession>Q17CC9</accession>
<gene>
    <name evidence="3" type="ORF">AaeL_AAEL004626</name>
</gene>
<dbReference type="PaxDb" id="7159-AAEL004626-PA"/>
<dbReference type="VEuPathDB" id="VectorBase:AAEL010576"/>
<evidence type="ECO:0000313" key="3">
    <source>
        <dbReference type="EMBL" id="EAT43946.1"/>
    </source>
</evidence>
<dbReference type="InterPro" id="IPR032071">
    <property type="entry name" value="DUF4806"/>
</dbReference>
<reference evidence="3" key="1">
    <citation type="submission" date="2005-10" db="EMBL/GenBank/DDBJ databases">
        <authorList>
            <person name="Loftus B.J."/>
            <person name="Nene V.M."/>
            <person name="Hannick L.I."/>
            <person name="Bidwell S."/>
            <person name="Haas B."/>
            <person name="Amedeo P."/>
            <person name="Orvis J."/>
            <person name="Wortman J.R."/>
            <person name="White O.R."/>
            <person name="Salzberg S."/>
            <person name="Shumway M."/>
            <person name="Koo H."/>
            <person name="Zhao Y."/>
            <person name="Holmes M."/>
            <person name="Miller J."/>
            <person name="Schatz M."/>
            <person name="Pop M."/>
            <person name="Pai G."/>
            <person name="Utterback T."/>
            <person name="Rogers Y.-H."/>
            <person name="Kravitz S."/>
            <person name="Fraser C.M."/>
        </authorList>
    </citation>
    <scope>NUCLEOTIDE SEQUENCE</scope>
    <source>
        <strain evidence="3">Liverpool</strain>
    </source>
</reference>
<protein>
    <submittedName>
        <fullName evidence="3">AAEL004626-PA</fullName>
    </submittedName>
</protein>
<dbReference type="HOGENOM" id="CLU_829523_0_0_1"/>
<dbReference type="Pfam" id="PF16064">
    <property type="entry name" value="DUF4806"/>
    <property type="match status" value="1"/>
</dbReference>
<dbReference type="Proteomes" id="UP000682892">
    <property type="component" value="Chromosome 1"/>
</dbReference>
<sequence>MGIAWNGHHKARGEHQTSYSSHSAASVGEKFIRQKKTLVRSVIGILINTHFKPTNRVLVFEWKYVSLHINRLTLFITIADIFYLDDTHSSSKKGTARLSRRSLKYVLEDVDDNDENPLYRSVTGFKFPLTTPQMVEDLEQSVRASEHIRLQYVALLRKARRLAEKPSLAFLKLFDDAALLDYNYSGRCNFSGVQKKAMKDYHIFVECIHEAWGGESYTTEELRQYICNAITLVNNRKRGARFRKNQRSTRLYKK</sequence>
<organism evidence="3 4">
    <name type="scientific">Aedes aegypti</name>
    <name type="common">Yellowfever mosquito</name>
    <name type="synonym">Culex aegypti</name>
    <dbReference type="NCBI Taxonomy" id="7159"/>
    <lineage>
        <taxon>Eukaryota</taxon>
        <taxon>Metazoa</taxon>
        <taxon>Ecdysozoa</taxon>
        <taxon>Arthropoda</taxon>
        <taxon>Hexapoda</taxon>
        <taxon>Insecta</taxon>
        <taxon>Pterygota</taxon>
        <taxon>Neoptera</taxon>
        <taxon>Endopterygota</taxon>
        <taxon>Diptera</taxon>
        <taxon>Nematocera</taxon>
        <taxon>Culicoidea</taxon>
        <taxon>Culicidae</taxon>
        <taxon>Culicinae</taxon>
        <taxon>Aedini</taxon>
        <taxon>Aedes</taxon>
        <taxon>Stegomyia</taxon>
    </lineage>
</organism>
<name>Q17CC9_AEDAE</name>
<dbReference type="PhylomeDB" id="Q17CC9"/>
<evidence type="ECO:0000256" key="1">
    <source>
        <dbReference type="SAM" id="MobiDB-lite"/>
    </source>
</evidence>
<dbReference type="EMBL" id="CH477310">
    <property type="protein sequence ID" value="EAT43946.1"/>
    <property type="molecule type" value="Genomic_DNA"/>
</dbReference>
<feature type="region of interest" description="Disordered" evidence="1">
    <location>
        <begin position="1"/>
        <end position="21"/>
    </location>
</feature>
<reference evidence="3" key="3">
    <citation type="submission" date="2012-09" db="EMBL/GenBank/DDBJ databases">
        <authorList>
            <consortium name="VectorBase"/>
        </authorList>
    </citation>
    <scope>NUCLEOTIDE SEQUENCE</scope>
    <source>
        <strain evidence="3">Liverpool</strain>
    </source>
</reference>
<reference evidence="3" key="2">
    <citation type="journal article" date="2007" name="Science">
        <title>Genome sequence of Aedes aegypti, a major arbovirus vector.</title>
        <authorList>
            <person name="Nene V."/>
            <person name="Wortman J.R."/>
            <person name="Lawson D."/>
            <person name="Haas B."/>
            <person name="Kodira C."/>
            <person name="Tu Z.J."/>
            <person name="Loftus B."/>
            <person name="Xi Z."/>
            <person name="Megy K."/>
            <person name="Grabherr M."/>
            <person name="Ren Q."/>
            <person name="Zdobnov E.M."/>
            <person name="Lobo N.F."/>
            <person name="Campbell K.S."/>
            <person name="Brown S.E."/>
            <person name="Bonaldo M.F."/>
            <person name="Zhu J."/>
            <person name="Sinkins S.P."/>
            <person name="Hogenkamp D.G."/>
            <person name="Amedeo P."/>
            <person name="Arensburger P."/>
            <person name="Atkinson P.W."/>
            <person name="Bidwell S."/>
            <person name="Biedler J."/>
            <person name="Birney E."/>
            <person name="Bruggner R.V."/>
            <person name="Costas J."/>
            <person name="Coy M.R."/>
            <person name="Crabtree J."/>
            <person name="Crawford M."/>
            <person name="Debruyn B."/>
            <person name="Decaprio D."/>
            <person name="Eiglmeier K."/>
            <person name="Eisenstadt E."/>
            <person name="El-Dorry H."/>
            <person name="Gelbart W.M."/>
            <person name="Gomes S.L."/>
            <person name="Hammond M."/>
            <person name="Hannick L.I."/>
            <person name="Hogan J.R."/>
            <person name="Holmes M.H."/>
            <person name="Jaffe D."/>
            <person name="Johnston J.S."/>
            <person name="Kennedy R.C."/>
            <person name="Koo H."/>
            <person name="Kravitz S."/>
            <person name="Kriventseva E.V."/>
            <person name="Kulp D."/>
            <person name="Labutti K."/>
            <person name="Lee E."/>
            <person name="Li S."/>
            <person name="Lovin D.D."/>
            <person name="Mao C."/>
            <person name="Mauceli E."/>
            <person name="Menck C.F."/>
            <person name="Miller J.R."/>
            <person name="Montgomery P."/>
            <person name="Mori A."/>
            <person name="Nascimento A.L."/>
            <person name="Naveira H.F."/>
            <person name="Nusbaum C."/>
            <person name="O'leary S."/>
            <person name="Orvis J."/>
            <person name="Pertea M."/>
            <person name="Quesneville H."/>
            <person name="Reidenbach K.R."/>
            <person name="Rogers Y.H."/>
            <person name="Roth C.W."/>
            <person name="Schneider J.R."/>
            <person name="Schatz M."/>
            <person name="Shumway M."/>
            <person name="Stanke M."/>
            <person name="Stinson E.O."/>
            <person name="Tubio J.M."/>
            <person name="Vanzee J.P."/>
            <person name="Verjovski-Almeida S."/>
            <person name="Werner D."/>
            <person name="White O."/>
            <person name="Wyder S."/>
            <person name="Zeng Q."/>
            <person name="Zhao Q."/>
            <person name="Zhao Y."/>
            <person name="Hill C.A."/>
            <person name="Raikhel A.S."/>
            <person name="Soares M.B."/>
            <person name="Knudson D.L."/>
            <person name="Lee N.H."/>
            <person name="Galagan J."/>
            <person name="Salzberg S.L."/>
            <person name="Paulsen I.T."/>
            <person name="Dimopoulos G."/>
            <person name="Collins F.H."/>
            <person name="Birren B."/>
            <person name="Fraser-Liggett C.M."/>
            <person name="Severson D.W."/>
        </authorList>
    </citation>
    <scope>NUCLEOTIDE SEQUENCE [LARGE SCALE GENOMIC DNA]</scope>
    <source>
        <strain evidence="3">Liverpool</strain>
    </source>
</reference>